<organism evidence="1 2">
    <name type="scientific">Rhododendron molle</name>
    <name type="common">Chinese azalea</name>
    <name type="synonym">Azalea mollis</name>
    <dbReference type="NCBI Taxonomy" id="49168"/>
    <lineage>
        <taxon>Eukaryota</taxon>
        <taxon>Viridiplantae</taxon>
        <taxon>Streptophyta</taxon>
        <taxon>Embryophyta</taxon>
        <taxon>Tracheophyta</taxon>
        <taxon>Spermatophyta</taxon>
        <taxon>Magnoliopsida</taxon>
        <taxon>eudicotyledons</taxon>
        <taxon>Gunneridae</taxon>
        <taxon>Pentapetalae</taxon>
        <taxon>asterids</taxon>
        <taxon>Ericales</taxon>
        <taxon>Ericaceae</taxon>
        <taxon>Ericoideae</taxon>
        <taxon>Rhodoreae</taxon>
        <taxon>Rhododendron</taxon>
    </lineage>
</organism>
<gene>
    <name evidence="1" type="ORF">RHMOL_Rhmol13G0167400</name>
</gene>
<reference evidence="1" key="1">
    <citation type="submission" date="2022-02" db="EMBL/GenBank/DDBJ databases">
        <title>Plant Genome Project.</title>
        <authorList>
            <person name="Zhang R.-G."/>
        </authorList>
    </citation>
    <scope>NUCLEOTIDE SEQUENCE</scope>
    <source>
        <strain evidence="1">AT1</strain>
    </source>
</reference>
<name>A0ACC0L826_RHOML</name>
<accession>A0ACC0L826</accession>
<dbReference type="Proteomes" id="UP001062846">
    <property type="component" value="Chromosome 13"/>
</dbReference>
<proteinExistence type="predicted"/>
<comment type="caution">
    <text evidence="1">The sequence shown here is derived from an EMBL/GenBank/DDBJ whole genome shotgun (WGS) entry which is preliminary data.</text>
</comment>
<evidence type="ECO:0000313" key="2">
    <source>
        <dbReference type="Proteomes" id="UP001062846"/>
    </source>
</evidence>
<sequence length="340" mass="36601">MDRSSLSEDWTDGSSLTEDWTDRSSLINNWTDGSLLTEDWTDGSLLIENWMDGSSLIDNTQAVTPSRDGDLSGFGPRTGPDSTQSCSTPLNFLGTLQNQFFSRFQNFKLQNLSNSPNPRIPSKINTPIRKRPRDEGACMEPAIEDQTAAVEAVGTGVVATGGDDGDQGQQQEVGGRDEHHAIETEPRATKEIGAVGHSVEPLDLSKAVGGSVVTWRSSGDGGSNSAGSGDVEPTGSLPRDPARGKGAVVEETTEAPFVYQEEDVLFRPSATSSSHWPITKQDIAKHLSDEALVKLLEDNPAIGELVLKAKEDRARAIAALEAAERAERERKEGDLERSRG</sequence>
<evidence type="ECO:0000313" key="1">
    <source>
        <dbReference type="EMBL" id="KAI8524685.1"/>
    </source>
</evidence>
<dbReference type="EMBL" id="CM046400">
    <property type="protein sequence ID" value="KAI8524685.1"/>
    <property type="molecule type" value="Genomic_DNA"/>
</dbReference>
<keyword evidence="2" id="KW-1185">Reference proteome</keyword>
<protein>
    <submittedName>
        <fullName evidence="1">Uncharacterized protein</fullName>
    </submittedName>
</protein>